<dbReference type="RefSeq" id="WP_155730864.1">
    <property type="nucleotide sequence ID" value="NZ_AUYB01000097.1"/>
</dbReference>
<dbReference type="InterPro" id="IPR001584">
    <property type="entry name" value="Integrase_cat-core"/>
</dbReference>
<comment type="caution">
    <text evidence="2">The sequence shown here is derived from an EMBL/GenBank/DDBJ whole genome shotgun (WGS) entry which is preliminary data.</text>
</comment>
<protein>
    <recommendedName>
        <fullName evidence="1">Integrase catalytic domain-containing protein</fullName>
    </recommendedName>
</protein>
<reference evidence="2 3" key="1">
    <citation type="submission" date="2013-07" db="EMBL/GenBank/DDBJ databases">
        <title>Comparative Genomic and Metabolomic Analysis of Twelve Strains of Pseudoalteromonas luteoviolacea.</title>
        <authorList>
            <person name="Vynne N.G."/>
            <person name="Mansson M."/>
            <person name="Gram L."/>
        </authorList>
    </citation>
    <scope>NUCLEOTIDE SEQUENCE [LARGE SCALE GENOMIC DNA]</scope>
    <source>
        <strain evidence="2 3">DSM 6061</strain>
    </source>
</reference>
<name>A0A161XYF2_9GAMM</name>
<proteinExistence type="predicted"/>
<feature type="non-terminal residue" evidence="2">
    <location>
        <position position="1"/>
    </location>
</feature>
<sequence length="82" mass="9640">LIKAVQCRCGKLFSTIKKRIINRKIYSTRHDAKAEIFTFIEMFYNPKKRHSHTGSVSPAKFEEAYFSELKLSSESWEVQIKL</sequence>
<dbReference type="GO" id="GO:0015074">
    <property type="term" value="P:DNA integration"/>
    <property type="evidence" value="ECO:0007669"/>
    <property type="project" value="InterPro"/>
</dbReference>
<organism evidence="2 3">
    <name type="scientific">Pseudoalteromonas luteoviolacea DSM 6061</name>
    <dbReference type="NCBI Taxonomy" id="1365250"/>
    <lineage>
        <taxon>Bacteria</taxon>
        <taxon>Pseudomonadati</taxon>
        <taxon>Pseudomonadota</taxon>
        <taxon>Gammaproteobacteria</taxon>
        <taxon>Alteromonadales</taxon>
        <taxon>Pseudoalteromonadaceae</taxon>
        <taxon>Pseudoalteromonas</taxon>
    </lineage>
</organism>
<dbReference type="AlphaFoldDB" id="A0A161XYF2"/>
<dbReference type="EMBL" id="AUYB01000097">
    <property type="protein sequence ID" value="KZN39952.1"/>
    <property type="molecule type" value="Genomic_DNA"/>
</dbReference>
<accession>A0A161XYF2</accession>
<evidence type="ECO:0000313" key="3">
    <source>
        <dbReference type="Proteomes" id="UP000076643"/>
    </source>
</evidence>
<dbReference type="PATRIC" id="fig|1365250.3.peg.1795"/>
<feature type="domain" description="Integrase catalytic" evidence="1">
    <location>
        <begin position="12"/>
        <end position="63"/>
    </location>
</feature>
<dbReference type="PANTHER" id="PTHR46889:SF4">
    <property type="entry name" value="TRANSPOSASE INSO FOR INSERTION SEQUENCE ELEMENT IS911B-RELATED"/>
    <property type="match status" value="1"/>
</dbReference>
<dbReference type="Pfam" id="PF13333">
    <property type="entry name" value="rve_2"/>
    <property type="match status" value="1"/>
</dbReference>
<gene>
    <name evidence="2" type="ORF">N475_12815</name>
</gene>
<dbReference type="Proteomes" id="UP000076643">
    <property type="component" value="Unassembled WGS sequence"/>
</dbReference>
<evidence type="ECO:0000259" key="1">
    <source>
        <dbReference type="Pfam" id="PF13333"/>
    </source>
</evidence>
<keyword evidence="3" id="KW-1185">Reference proteome</keyword>
<evidence type="ECO:0000313" key="2">
    <source>
        <dbReference type="EMBL" id="KZN39952.1"/>
    </source>
</evidence>
<dbReference type="PANTHER" id="PTHR46889">
    <property type="entry name" value="TRANSPOSASE INSF FOR INSERTION SEQUENCE IS3B-RELATED"/>
    <property type="match status" value="1"/>
</dbReference>
<dbReference type="InterPro" id="IPR050900">
    <property type="entry name" value="Transposase_IS3/IS150/IS904"/>
</dbReference>